<evidence type="ECO:0000313" key="2">
    <source>
        <dbReference type="EMBL" id="PUZ62312.1"/>
    </source>
</evidence>
<dbReference type="Gramene" id="PUZ62312">
    <property type="protein sequence ID" value="PUZ62312"/>
    <property type="gene ID" value="GQ55_4G346800"/>
</dbReference>
<accession>A0A2T7E388</accession>
<name>A0A2T7E388_9POAL</name>
<proteinExistence type="predicted"/>
<evidence type="ECO:0000313" key="3">
    <source>
        <dbReference type="Proteomes" id="UP000244336"/>
    </source>
</evidence>
<gene>
    <name evidence="2" type="ORF">GQ55_4G346800</name>
</gene>
<organism evidence="2 3">
    <name type="scientific">Panicum hallii var. hallii</name>
    <dbReference type="NCBI Taxonomy" id="1504633"/>
    <lineage>
        <taxon>Eukaryota</taxon>
        <taxon>Viridiplantae</taxon>
        <taxon>Streptophyta</taxon>
        <taxon>Embryophyta</taxon>
        <taxon>Tracheophyta</taxon>
        <taxon>Spermatophyta</taxon>
        <taxon>Magnoliopsida</taxon>
        <taxon>Liliopsida</taxon>
        <taxon>Poales</taxon>
        <taxon>Poaceae</taxon>
        <taxon>PACMAD clade</taxon>
        <taxon>Panicoideae</taxon>
        <taxon>Panicodae</taxon>
        <taxon>Paniceae</taxon>
        <taxon>Panicinae</taxon>
        <taxon>Panicum</taxon>
        <taxon>Panicum sect. Panicum</taxon>
    </lineage>
</organism>
<dbReference type="Proteomes" id="UP000244336">
    <property type="component" value="Chromosome 4"/>
</dbReference>
<dbReference type="AlphaFoldDB" id="A0A2T7E388"/>
<evidence type="ECO:0000256" key="1">
    <source>
        <dbReference type="SAM" id="SignalP"/>
    </source>
</evidence>
<reference evidence="2 3" key="1">
    <citation type="submission" date="2018-04" db="EMBL/GenBank/DDBJ databases">
        <title>WGS assembly of Panicum hallii var. hallii HAL2.</title>
        <authorList>
            <person name="Lovell J."/>
            <person name="Jenkins J."/>
            <person name="Lowry D."/>
            <person name="Mamidi S."/>
            <person name="Sreedasyam A."/>
            <person name="Weng X."/>
            <person name="Barry K."/>
            <person name="Bonette J."/>
            <person name="Campitelli B."/>
            <person name="Daum C."/>
            <person name="Gordon S."/>
            <person name="Gould B."/>
            <person name="Lipzen A."/>
            <person name="MacQueen A."/>
            <person name="Palacio-Mejia J."/>
            <person name="Plott C."/>
            <person name="Shakirov E."/>
            <person name="Shu S."/>
            <person name="Yoshinaga Y."/>
            <person name="Zane M."/>
            <person name="Rokhsar D."/>
            <person name="Grimwood J."/>
            <person name="Schmutz J."/>
            <person name="Juenger T."/>
        </authorList>
    </citation>
    <scope>NUCLEOTIDE SEQUENCE [LARGE SCALE GENOMIC DNA]</scope>
    <source>
        <strain evidence="3">cv. HAL2</strain>
    </source>
</reference>
<keyword evidence="1" id="KW-0732">Signal</keyword>
<dbReference type="OrthoDB" id="617964at2759"/>
<dbReference type="EMBL" id="CM009752">
    <property type="protein sequence ID" value="PUZ62312.1"/>
    <property type="molecule type" value="Genomic_DNA"/>
</dbReference>
<protein>
    <submittedName>
        <fullName evidence="2">Uncharacterized protein</fullName>
    </submittedName>
</protein>
<keyword evidence="3" id="KW-1185">Reference proteome</keyword>
<feature type="chain" id="PRO_5015445945" evidence="1">
    <location>
        <begin position="22"/>
        <end position="106"/>
    </location>
</feature>
<feature type="signal peptide" evidence="1">
    <location>
        <begin position="1"/>
        <end position="21"/>
    </location>
</feature>
<sequence>MCWPNFSGLVSSTCVFQSVCAAADMEKLKKAAQENPPRTTDIRFSASSFIADYEKLVQFLWIQRIGGFMMGWNSLSHRVCTPREAACGGRYQSGQIFCQTRAQRNI</sequence>